<comment type="caution">
    <text evidence="4">The sequence shown here is derived from an EMBL/GenBank/DDBJ whole genome shotgun (WGS) entry which is preliminary data.</text>
</comment>
<dbReference type="AlphaFoldDB" id="A0A4R5PNP3"/>
<gene>
    <name evidence="4" type="ORF">E2A64_03440</name>
</gene>
<dbReference type="Pfam" id="PF00497">
    <property type="entry name" value="SBP_bac_3"/>
    <property type="match status" value="1"/>
</dbReference>
<dbReference type="RefSeq" id="WP_133283021.1">
    <property type="nucleotide sequence ID" value="NZ_SMSI01000001.1"/>
</dbReference>
<dbReference type="EMBL" id="SMSI01000001">
    <property type="protein sequence ID" value="TDH38187.1"/>
    <property type="molecule type" value="Genomic_DNA"/>
</dbReference>
<dbReference type="GO" id="GO:0042597">
    <property type="term" value="C:periplasmic space"/>
    <property type="evidence" value="ECO:0007669"/>
    <property type="project" value="UniProtKB-SubCell"/>
</dbReference>
<protein>
    <submittedName>
        <fullName evidence="4">Transporter substrate-binding domain-containing protein</fullName>
    </submittedName>
</protein>
<evidence type="ECO:0000256" key="1">
    <source>
        <dbReference type="ARBA" id="ARBA00004418"/>
    </source>
</evidence>
<evidence type="ECO:0000313" key="4">
    <source>
        <dbReference type="EMBL" id="TDH38187.1"/>
    </source>
</evidence>
<comment type="subcellular location">
    <subcellularLocation>
        <location evidence="1">Periplasm</location>
    </subcellularLocation>
</comment>
<keyword evidence="5" id="KW-1185">Reference proteome</keyword>
<dbReference type="PANTHER" id="PTHR35936:SF35">
    <property type="entry name" value="L-CYSTINE-BINDING PROTEIN TCYJ"/>
    <property type="match status" value="1"/>
</dbReference>
<keyword evidence="2" id="KW-0732">Signal</keyword>
<feature type="domain" description="Solute-binding protein family 3/N-terminal" evidence="3">
    <location>
        <begin position="61"/>
        <end position="291"/>
    </location>
</feature>
<dbReference type="InterPro" id="IPR001638">
    <property type="entry name" value="Solute-binding_3/MltF_N"/>
</dbReference>
<name>A0A4R5PNP3_9HYPH</name>
<dbReference type="PANTHER" id="PTHR35936">
    <property type="entry name" value="MEMBRANE-BOUND LYTIC MUREIN TRANSGLYCOSYLASE F"/>
    <property type="match status" value="1"/>
</dbReference>
<evidence type="ECO:0000313" key="5">
    <source>
        <dbReference type="Proteomes" id="UP000295131"/>
    </source>
</evidence>
<dbReference type="Gene3D" id="3.40.190.10">
    <property type="entry name" value="Periplasmic binding protein-like II"/>
    <property type="match status" value="2"/>
</dbReference>
<organism evidence="4 5">
    <name type="scientific">Pseudohoeflea suaedae</name>
    <dbReference type="NCBI Taxonomy" id="877384"/>
    <lineage>
        <taxon>Bacteria</taxon>
        <taxon>Pseudomonadati</taxon>
        <taxon>Pseudomonadota</taxon>
        <taxon>Alphaproteobacteria</taxon>
        <taxon>Hyphomicrobiales</taxon>
        <taxon>Rhizobiaceae</taxon>
        <taxon>Pseudohoeflea</taxon>
    </lineage>
</organism>
<dbReference type="Proteomes" id="UP000295131">
    <property type="component" value="Unassembled WGS sequence"/>
</dbReference>
<dbReference type="SUPFAM" id="SSF53850">
    <property type="entry name" value="Periplasmic binding protein-like II"/>
    <property type="match status" value="1"/>
</dbReference>
<dbReference type="OrthoDB" id="9796586at2"/>
<proteinExistence type="predicted"/>
<reference evidence="4 5" key="1">
    <citation type="journal article" date="2013" name="Int. J. Syst. Evol. Microbiol.">
        <title>Hoeflea suaedae sp. nov., an endophytic bacterium isolated from the root of the halophyte Suaeda maritima.</title>
        <authorList>
            <person name="Chung E.J."/>
            <person name="Park J.A."/>
            <person name="Pramanik P."/>
            <person name="Bibi F."/>
            <person name="Jeon C.O."/>
            <person name="Chung Y.R."/>
        </authorList>
    </citation>
    <scope>NUCLEOTIDE SEQUENCE [LARGE SCALE GENOMIC DNA]</scope>
    <source>
        <strain evidence="4 5">YC6898</strain>
    </source>
</reference>
<sequence>MVPKVVNRVFTSFCNFLRVSCAILAIFVIYPEAYPVQAQDSPNYVDPRERIAAPDISRRNRIRFLTTVDFPPFNFLDQSQRLAGFNVDLARAICEVLNVVDRCQIQALPWEELDHALLNGQGEAIIAGLSQTPETLKNYRFSRPYMELPARFVVRRESGLGENVAAELSGRKVGVVKGSAHEAMLKAWFADMEEVSFDDAAAAHAALMGKEVEALYGDGVQLSFWLQSASAANCCTFYGGPYLSSYYLGEGLAIAVTPEDADLALAFDHAISVLNRNGRFAELYLRWFPKGVY</sequence>
<accession>A0A4R5PNP3</accession>
<evidence type="ECO:0000259" key="3">
    <source>
        <dbReference type="SMART" id="SM00062"/>
    </source>
</evidence>
<dbReference type="SMART" id="SM00062">
    <property type="entry name" value="PBPb"/>
    <property type="match status" value="1"/>
</dbReference>
<evidence type="ECO:0000256" key="2">
    <source>
        <dbReference type="ARBA" id="ARBA00022729"/>
    </source>
</evidence>